<comment type="caution">
    <text evidence="1">The sequence shown here is derived from an EMBL/GenBank/DDBJ whole genome shotgun (WGS) entry which is preliminary data.</text>
</comment>
<evidence type="ECO:0000313" key="1">
    <source>
        <dbReference type="EMBL" id="CAI2373128.1"/>
    </source>
</evidence>
<gene>
    <name evidence="1" type="ORF">ECRASSUSDP1_LOCUS14466</name>
</gene>
<sequence>MCLRGYNNPFLQIPVRKLWSKLSKVVLSKRIKDWAFFCSNFGRIEQAHMLTVIENKVDSIILDNDSVLKNKGKYVVKFLERAFPKKLKEFSLDSRYSQDLIALKKFRSYSQALCRNFCRISEKLEIVGFVITRQDFCRIISNCSHLKSISIKYCRIDSEGCKFISSKDYKVQSLCLTGCGQTSCSNWGEYQYRFSSILQAISECSLKTTLKSLVCYDSLITEEEMLYSIQKHKFKGLTVQGQYTAIAPIQKRKGYMTHFKKTSCYLFQT</sequence>
<proteinExistence type="predicted"/>
<dbReference type="Proteomes" id="UP001295684">
    <property type="component" value="Unassembled WGS sequence"/>
</dbReference>
<name>A0AAD1XI48_EUPCR</name>
<accession>A0AAD1XI48</accession>
<dbReference type="InterPro" id="IPR032675">
    <property type="entry name" value="LRR_dom_sf"/>
</dbReference>
<dbReference type="Gene3D" id="3.80.10.10">
    <property type="entry name" value="Ribonuclease Inhibitor"/>
    <property type="match status" value="1"/>
</dbReference>
<organism evidence="1 2">
    <name type="scientific">Euplotes crassus</name>
    <dbReference type="NCBI Taxonomy" id="5936"/>
    <lineage>
        <taxon>Eukaryota</taxon>
        <taxon>Sar</taxon>
        <taxon>Alveolata</taxon>
        <taxon>Ciliophora</taxon>
        <taxon>Intramacronucleata</taxon>
        <taxon>Spirotrichea</taxon>
        <taxon>Hypotrichia</taxon>
        <taxon>Euplotida</taxon>
        <taxon>Euplotidae</taxon>
        <taxon>Moneuplotes</taxon>
    </lineage>
</organism>
<protein>
    <submittedName>
        <fullName evidence="1">Uncharacterized protein</fullName>
    </submittedName>
</protein>
<reference evidence="1" key="1">
    <citation type="submission" date="2023-07" db="EMBL/GenBank/DDBJ databases">
        <authorList>
            <consortium name="AG Swart"/>
            <person name="Singh M."/>
            <person name="Singh A."/>
            <person name="Seah K."/>
            <person name="Emmerich C."/>
        </authorList>
    </citation>
    <scope>NUCLEOTIDE SEQUENCE</scope>
    <source>
        <strain evidence="1">DP1</strain>
    </source>
</reference>
<dbReference type="SUPFAM" id="SSF52047">
    <property type="entry name" value="RNI-like"/>
    <property type="match status" value="1"/>
</dbReference>
<dbReference type="AlphaFoldDB" id="A0AAD1XI48"/>
<dbReference type="EMBL" id="CAMPGE010014456">
    <property type="protein sequence ID" value="CAI2373128.1"/>
    <property type="molecule type" value="Genomic_DNA"/>
</dbReference>
<evidence type="ECO:0000313" key="2">
    <source>
        <dbReference type="Proteomes" id="UP001295684"/>
    </source>
</evidence>
<keyword evidence="2" id="KW-1185">Reference proteome</keyword>